<dbReference type="InterPro" id="IPR020837">
    <property type="entry name" value="Fibrinogen_CS"/>
</dbReference>
<dbReference type="Proteomes" id="UP001652740">
    <property type="component" value="Unplaced"/>
</dbReference>
<proteinExistence type="predicted"/>
<dbReference type="SMART" id="SM00186">
    <property type="entry name" value="FBG"/>
    <property type="match status" value="1"/>
</dbReference>
<protein>
    <submittedName>
        <fullName evidence="5">Angiopoietin-related protein 7-like isoform X2</fullName>
    </submittedName>
</protein>
<feature type="signal peptide" evidence="2">
    <location>
        <begin position="1"/>
        <end position="22"/>
    </location>
</feature>
<dbReference type="PROSITE" id="PS51406">
    <property type="entry name" value="FIBRINOGEN_C_2"/>
    <property type="match status" value="1"/>
</dbReference>
<dbReference type="Gene3D" id="3.90.215.10">
    <property type="entry name" value="Gamma Fibrinogen, chain A, domain 1"/>
    <property type="match status" value="1"/>
</dbReference>
<dbReference type="PANTHER" id="PTHR19143">
    <property type="entry name" value="FIBRINOGEN/TENASCIN/ANGIOPOEITIN"/>
    <property type="match status" value="1"/>
</dbReference>
<dbReference type="InterPro" id="IPR036056">
    <property type="entry name" value="Fibrinogen-like_C"/>
</dbReference>
<evidence type="ECO:0000259" key="3">
    <source>
        <dbReference type="PROSITE" id="PS51406"/>
    </source>
</evidence>
<reference evidence="5" key="1">
    <citation type="submission" date="2025-08" db="UniProtKB">
        <authorList>
            <consortium name="RefSeq"/>
        </authorList>
    </citation>
    <scope>IDENTIFICATION</scope>
    <source>
        <tissue evidence="5">Whole larvae</tissue>
    </source>
</reference>
<evidence type="ECO:0000313" key="4">
    <source>
        <dbReference type="Proteomes" id="UP001652740"/>
    </source>
</evidence>
<dbReference type="RefSeq" id="XP_052752404.1">
    <property type="nucleotide sequence ID" value="XM_052896444.1"/>
</dbReference>
<evidence type="ECO:0000313" key="5">
    <source>
        <dbReference type="RefSeq" id="XP_052752404.1"/>
    </source>
</evidence>
<gene>
    <name evidence="5" type="primary">LOC113518008</name>
</gene>
<feature type="domain" description="Fibrinogen C-terminal" evidence="3">
    <location>
        <begin position="248"/>
        <end position="467"/>
    </location>
</feature>
<feature type="chain" id="PRO_5045979347" evidence="2">
    <location>
        <begin position="23"/>
        <end position="481"/>
    </location>
</feature>
<dbReference type="InterPro" id="IPR002181">
    <property type="entry name" value="Fibrinogen_a/b/g_C_dom"/>
</dbReference>
<dbReference type="Pfam" id="PF00147">
    <property type="entry name" value="Fibrinogen_C"/>
    <property type="match status" value="1"/>
</dbReference>
<keyword evidence="1" id="KW-1015">Disulfide bond</keyword>
<accession>A0ABM3MM04</accession>
<dbReference type="InterPro" id="IPR050373">
    <property type="entry name" value="Fibrinogen_C-term_domain"/>
</dbReference>
<evidence type="ECO:0000256" key="2">
    <source>
        <dbReference type="SAM" id="SignalP"/>
    </source>
</evidence>
<dbReference type="CDD" id="cd00087">
    <property type="entry name" value="FReD"/>
    <property type="match status" value="1"/>
</dbReference>
<dbReference type="PROSITE" id="PS00514">
    <property type="entry name" value="FIBRINOGEN_C_1"/>
    <property type="match status" value="1"/>
</dbReference>
<evidence type="ECO:0000256" key="1">
    <source>
        <dbReference type="ARBA" id="ARBA00023157"/>
    </source>
</evidence>
<keyword evidence="4" id="KW-1185">Reference proteome</keyword>
<dbReference type="GeneID" id="113518008"/>
<sequence>MFKNLRLKYFVIVVFSIAPCEMKSERKGKKNNYPDKLLWKKEYEDELTDAILSTRRRGNVTRVAQSTGATDNEAVLEKLMEILTSSEKYLKKVDSIDFRLNRLDIEIHEKTNNILKQLMEIMKSIRGQNYAENLDIVLDSMKTDVNEIKLMLVNIHKLDKIVDGSEFHGNTAIDLRLSVLENNIKKIVTGVESVVSTISQVKNRQTSRTCSRSESGGVIDTISLINEFRRTLHEQKMKKCECKSGRVDRSERYPTDCHEIHMQGFNVSGIYKVKPDDMEPFYVLCDLTTAGGGWTVFQNRFDGSQDFFKGWTDYKHGFGNLAGEFWLGLEKINYLTNQKLYELRIEMETQHGQDAYAGYSVFTVGPEHEAYRISTLGSYYGTAGDSLSYHAGQKFSTLDIDNDEWKDGSCAMEHGGAWWYKECDKSNLNGKYSMSADEHRGQSVYWISFKDPNSPLTKSKMMIRPLPTSKPINFNESNRVM</sequence>
<dbReference type="NCBIfam" id="NF040941">
    <property type="entry name" value="GGGWT_bact"/>
    <property type="match status" value="1"/>
</dbReference>
<organism evidence="4 5">
    <name type="scientific">Galleria mellonella</name>
    <name type="common">Greater wax moth</name>
    <dbReference type="NCBI Taxonomy" id="7137"/>
    <lineage>
        <taxon>Eukaryota</taxon>
        <taxon>Metazoa</taxon>
        <taxon>Ecdysozoa</taxon>
        <taxon>Arthropoda</taxon>
        <taxon>Hexapoda</taxon>
        <taxon>Insecta</taxon>
        <taxon>Pterygota</taxon>
        <taxon>Neoptera</taxon>
        <taxon>Endopterygota</taxon>
        <taxon>Lepidoptera</taxon>
        <taxon>Glossata</taxon>
        <taxon>Ditrysia</taxon>
        <taxon>Pyraloidea</taxon>
        <taxon>Pyralidae</taxon>
        <taxon>Galleriinae</taxon>
        <taxon>Galleria</taxon>
    </lineage>
</organism>
<dbReference type="InterPro" id="IPR014716">
    <property type="entry name" value="Fibrinogen_a/b/g_C_1"/>
</dbReference>
<keyword evidence="2" id="KW-0732">Signal</keyword>
<dbReference type="SUPFAM" id="SSF56496">
    <property type="entry name" value="Fibrinogen C-terminal domain-like"/>
    <property type="match status" value="1"/>
</dbReference>
<name>A0ABM3MM04_GALME</name>